<name>A0A3D9SUA9_9ACTN</name>
<dbReference type="PANTHER" id="PTHR19353">
    <property type="entry name" value="FATTY ACID DESATURASE 2"/>
    <property type="match status" value="1"/>
</dbReference>
<proteinExistence type="predicted"/>
<evidence type="ECO:0000313" key="3">
    <source>
        <dbReference type="EMBL" id="REE98080.1"/>
    </source>
</evidence>
<evidence type="ECO:0000256" key="1">
    <source>
        <dbReference type="SAM" id="Coils"/>
    </source>
</evidence>
<dbReference type="OrthoDB" id="104711at2"/>
<reference evidence="3 4" key="1">
    <citation type="submission" date="2018-08" db="EMBL/GenBank/DDBJ databases">
        <title>Sequencing the genomes of 1000 actinobacteria strains.</title>
        <authorList>
            <person name="Klenk H.-P."/>
        </authorList>
    </citation>
    <scope>NUCLEOTIDE SEQUENCE [LARGE SCALE GENOMIC DNA]</scope>
    <source>
        <strain evidence="3 4">DSM 43927</strain>
    </source>
</reference>
<organism evidence="3 4">
    <name type="scientific">Thermomonospora umbrina</name>
    <dbReference type="NCBI Taxonomy" id="111806"/>
    <lineage>
        <taxon>Bacteria</taxon>
        <taxon>Bacillati</taxon>
        <taxon>Actinomycetota</taxon>
        <taxon>Actinomycetes</taxon>
        <taxon>Streptosporangiales</taxon>
        <taxon>Thermomonosporaceae</taxon>
        <taxon>Thermomonospora</taxon>
    </lineage>
</organism>
<dbReference type="InterPro" id="IPR012171">
    <property type="entry name" value="Fatty_acid_desaturase"/>
</dbReference>
<comment type="caution">
    <text evidence="3">The sequence shown here is derived from an EMBL/GenBank/DDBJ whole genome shotgun (WGS) entry which is preliminary data.</text>
</comment>
<dbReference type="CDD" id="cd03506">
    <property type="entry name" value="Delta6-FADS-like"/>
    <property type="match status" value="1"/>
</dbReference>
<gene>
    <name evidence="3" type="ORF">DFJ69_3561</name>
</gene>
<dbReference type="RefSeq" id="WP_116023579.1">
    <property type="nucleotide sequence ID" value="NZ_QTTT01000001.1"/>
</dbReference>
<protein>
    <submittedName>
        <fullName evidence="3">Linoleoyl-CoA desaturase</fullName>
    </submittedName>
</protein>
<accession>A0A3D9SUA9</accession>
<keyword evidence="4" id="KW-1185">Reference proteome</keyword>
<feature type="coiled-coil region" evidence="1">
    <location>
        <begin position="2"/>
        <end position="29"/>
    </location>
</feature>
<dbReference type="GO" id="GO:0016717">
    <property type="term" value="F:oxidoreductase activity, acting on paired donors, with oxidation of a pair of donors resulting in the reduction of molecular oxygen to two molecules of water"/>
    <property type="evidence" value="ECO:0007669"/>
    <property type="project" value="TreeGrafter"/>
</dbReference>
<feature type="domain" description="Fatty acid desaturase" evidence="2">
    <location>
        <begin position="62"/>
        <end position="326"/>
    </location>
</feature>
<dbReference type="InterPro" id="IPR005804">
    <property type="entry name" value="FA_desaturase_dom"/>
</dbReference>
<sequence>MATLTDAEADELARELDELRREVAGDLGEADAKYIRRMIAVQRGLEAAGRVALFGSSRRWLWWGGTACLTVAKVLENMEIGHNVMHGQWDWMGDPKIHSTTWEWDAAAPAYQWKHSHNVLHHTYTNVLGRDRDLGYGLIRMDPRQKWRPVYLLQPFYNLALAALFEYGTAWYDLAAQVEIGESSEEELRRQAGDILRKVGRQVAKDYVMFPALAGRNAPRVLLANLTANVLRSIWAHQVIFCGHFPGDVQVFEEEVLEGETRGRWYQRQLLGSVNIEGGPLLHVMTGNLSHQIEHHLFPDLPSNRYVRIAPQVREICARYGLPYHSGPLVRQVGRHWKRVVRMAFPGGR</sequence>
<dbReference type="PANTHER" id="PTHR19353:SF19">
    <property type="entry name" value="DELTA(5) FATTY ACID DESATURASE C-RELATED"/>
    <property type="match status" value="1"/>
</dbReference>
<dbReference type="Proteomes" id="UP000256661">
    <property type="component" value="Unassembled WGS sequence"/>
</dbReference>
<dbReference type="EMBL" id="QTTT01000001">
    <property type="protein sequence ID" value="REE98080.1"/>
    <property type="molecule type" value="Genomic_DNA"/>
</dbReference>
<evidence type="ECO:0000259" key="2">
    <source>
        <dbReference type="Pfam" id="PF00487"/>
    </source>
</evidence>
<dbReference type="GO" id="GO:0008610">
    <property type="term" value="P:lipid biosynthetic process"/>
    <property type="evidence" value="ECO:0007669"/>
    <property type="project" value="UniProtKB-ARBA"/>
</dbReference>
<dbReference type="AlphaFoldDB" id="A0A3D9SUA9"/>
<keyword evidence="1" id="KW-0175">Coiled coil</keyword>
<dbReference type="Pfam" id="PF00487">
    <property type="entry name" value="FA_desaturase"/>
    <property type="match status" value="1"/>
</dbReference>
<evidence type="ECO:0000313" key="4">
    <source>
        <dbReference type="Proteomes" id="UP000256661"/>
    </source>
</evidence>
<dbReference type="GO" id="GO:0016020">
    <property type="term" value="C:membrane"/>
    <property type="evidence" value="ECO:0007669"/>
    <property type="project" value="TreeGrafter"/>
</dbReference>